<name>A0AC60PUJ5_IXOPE</name>
<evidence type="ECO:0000313" key="2">
    <source>
        <dbReference type="Proteomes" id="UP000805193"/>
    </source>
</evidence>
<dbReference type="EMBL" id="JABSTQ010009983">
    <property type="protein sequence ID" value="KAG0424350.1"/>
    <property type="molecule type" value="Genomic_DNA"/>
</dbReference>
<reference evidence="1 2" key="1">
    <citation type="journal article" date="2020" name="Cell">
        <title>Large-Scale Comparative Analyses of Tick Genomes Elucidate Their Genetic Diversity and Vector Capacities.</title>
        <authorList>
            <consortium name="Tick Genome and Microbiome Consortium (TIGMIC)"/>
            <person name="Jia N."/>
            <person name="Wang J."/>
            <person name="Shi W."/>
            <person name="Du L."/>
            <person name="Sun Y."/>
            <person name="Zhan W."/>
            <person name="Jiang J.F."/>
            <person name="Wang Q."/>
            <person name="Zhang B."/>
            <person name="Ji P."/>
            <person name="Bell-Sakyi L."/>
            <person name="Cui X.M."/>
            <person name="Yuan T.T."/>
            <person name="Jiang B.G."/>
            <person name="Yang W.F."/>
            <person name="Lam T.T."/>
            <person name="Chang Q.C."/>
            <person name="Ding S.J."/>
            <person name="Wang X.J."/>
            <person name="Zhu J.G."/>
            <person name="Ruan X.D."/>
            <person name="Zhao L."/>
            <person name="Wei J.T."/>
            <person name="Ye R.Z."/>
            <person name="Que T.C."/>
            <person name="Du C.H."/>
            <person name="Zhou Y.H."/>
            <person name="Cheng J.X."/>
            <person name="Dai P.F."/>
            <person name="Guo W.B."/>
            <person name="Han X.H."/>
            <person name="Huang E.J."/>
            <person name="Li L.F."/>
            <person name="Wei W."/>
            <person name="Gao Y.C."/>
            <person name="Liu J.Z."/>
            <person name="Shao H.Z."/>
            <person name="Wang X."/>
            <person name="Wang C.C."/>
            <person name="Yang T.C."/>
            <person name="Huo Q.B."/>
            <person name="Li W."/>
            <person name="Chen H.Y."/>
            <person name="Chen S.E."/>
            <person name="Zhou L.G."/>
            <person name="Ni X.B."/>
            <person name="Tian J.H."/>
            <person name="Sheng Y."/>
            <person name="Liu T."/>
            <person name="Pan Y.S."/>
            <person name="Xia L.Y."/>
            <person name="Li J."/>
            <person name="Zhao F."/>
            <person name="Cao W.C."/>
        </authorList>
    </citation>
    <scope>NUCLEOTIDE SEQUENCE [LARGE SCALE GENOMIC DNA]</scope>
    <source>
        <strain evidence="1">Iper-2018</strain>
    </source>
</reference>
<sequence length="641" mass="70065">MERSADVALLMCRQLLIACHEQQFWRCDTKLVNAPVSTRLARGDTLHAAAMTEAAGGGSSSSSAPRRTPVIRLHGAPTLSPRQAPKKGGRRASEFYFREPEYLAPPRATVSTPPPGRKRSASLPHVRSPSPVPPPLARAARAHHVTQHGRGREEDDEEEDEDEEEERKADREEDEEAGEDAENQPQQPHEQQPQHRSRLLGATAASADRRRSSPCQPRFAPVRRGRPSLDLSAGHGMGHITLGSHLDSEIARRRHSVAASAAYTSDKTATSTHDVSQRLGASDRVSAQPGPGHESWLEEASSSDDDFTVDTKPTMTKSNASTGLSKATGATIVHEAPSSPHALASFYGSQSCASVFHVHATAPIFAEIRSGEVRVYFLKCGSCSTIFHELDSFIAHKQQGCTGDGGDEADKEAKEDKPGKAAQVKPETDAQVDVDLTAEGSADEDQDEEEEKEDALTDSKNNGLQKTGKGAFSGYLHQKRILHQRLRQQKKLQMQRACKVAAAERQQQQSATKAHPAKPQASPPAPCGRCEPCNLTEDCGECTNCTHGAWIGQSSENCWEPEENIISKRLIQLFEKEQQQGSDAETPKKKDATKEPTVEEPSSSQDDEVTRFSLGKKLELQFEFLWSLLLFALEEQNPNAN</sequence>
<accession>A0AC60PUJ5</accession>
<keyword evidence="2" id="KW-1185">Reference proteome</keyword>
<proteinExistence type="predicted"/>
<gene>
    <name evidence="1" type="ORF">HPB47_028429</name>
</gene>
<dbReference type="Proteomes" id="UP000805193">
    <property type="component" value="Unassembled WGS sequence"/>
</dbReference>
<comment type="caution">
    <text evidence="1">The sequence shown here is derived from an EMBL/GenBank/DDBJ whole genome shotgun (WGS) entry which is preliminary data.</text>
</comment>
<organism evidence="1 2">
    <name type="scientific">Ixodes persulcatus</name>
    <name type="common">Taiga tick</name>
    <dbReference type="NCBI Taxonomy" id="34615"/>
    <lineage>
        <taxon>Eukaryota</taxon>
        <taxon>Metazoa</taxon>
        <taxon>Ecdysozoa</taxon>
        <taxon>Arthropoda</taxon>
        <taxon>Chelicerata</taxon>
        <taxon>Arachnida</taxon>
        <taxon>Acari</taxon>
        <taxon>Parasitiformes</taxon>
        <taxon>Ixodida</taxon>
        <taxon>Ixodoidea</taxon>
        <taxon>Ixodidae</taxon>
        <taxon>Ixodinae</taxon>
        <taxon>Ixodes</taxon>
    </lineage>
</organism>
<evidence type="ECO:0000313" key="1">
    <source>
        <dbReference type="EMBL" id="KAG0424350.1"/>
    </source>
</evidence>
<protein>
    <submittedName>
        <fullName evidence="1">Uncharacterized protein</fullName>
    </submittedName>
</protein>